<dbReference type="eggNOG" id="COG1835">
    <property type="taxonomic scope" value="Bacteria"/>
</dbReference>
<dbReference type="STRING" id="177439.DP0017"/>
<proteinExistence type="predicted"/>
<sequence length="689" mass="77376">MLGERVLGESIKGRRSANGFRPDINGLRACAVLFVVFYHFGFLHLKGGFIGVDVFFVISGFLMTKIIVTGIKNETFSLRYFYLSRARRIVPALLVLVALLLFFGYFFLPQGNYKELSSEATNALLFFSNVYYWGKNGYFDTDSQEKWLLHTWSLSVEWQFYLLFPVVLVLLYRFWRKGISAFGYKFDSGLVVIILLFVCSFFSCVILSRSAPVASFYLLPTRVWEMLAGGIVFYLDDRFCCAGRYSRFVSFLGWGSLATCAFLFRENFLWPGYLAALPVVATMLIIYARHDACFISNRVVQWIGARSYSVYLYHWPLVVVAYFLGVDGHVLWTMFFVVLSFVLASISYSFVENPCRLYLARGGIFRERYTLVPGVCMVILFSVIIHAKVSVLPQNRLLSFVRESAAALGEIDNRDPRREECFEAATGAGSPGCVYGGESVGAILMGDSHAGAVARSFGGAAKAHGKGVLFWGMSGCPTIKGFKRNGVSQCLDFNNWAFANIDKISRDIPLVIVNRSSLYLLGEVGSSGVAQPLGFISRSPQSADEKWFQQEYQTKIVETACMLAKTREVYLVRPVPAMGVHVPKTLAQQILRGEELRVVLPLEKYYSRNSLVLEAQDRAVQECGVHILNPLPAFCDAENCYGSKDGRSLYSDADHLSEYGSQFLQPMFEQIFQNESEGTCSLQEDIVPM</sequence>
<dbReference type="GO" id="GO:0016020">
    <property type="term" value="C:membrane"/>
    <property type="evidence" value="ECO:0007669"/>
    <property type="project" value="TreeGrafter"/>
</dbReference>
<dbReference type="EMBL" id="CR522870">
    <property type="protein sequence ID" value="CAG34746.1"/>
    <property type="molecule type" value="Genomic_DNA"/>
</dbReference>
<keyword evidence="1" id="KW-0472">Membrane</keyword>
<feature type="transmembrane region" description="Helical" evidence="1">
    <location>
        <begin position="331"/>
        <end position="351"/>
    </location>
</feature>
<dbReference type="InterPro" id="IPR043968">
    <property type="entry name" value="SGNH"/>
</dbReference>
<feature type="transmembrane region" description="Helical" evidence="1">
    <location>
        <begin position="214"/>
        <end position="235"/>
    </location>
</feature>
<keyword evidence="1" id="KW-1133">Transmembrane helix</keyword>
<reference evidence="5" key="1">
    <citation type="journal article" date="2004" name="Environ. Microbiol.">
        <title>The genome of Desulfotalea psychrophila, a sulfate-reducing bacterium from permanently cold Arctic sediments.</title>
        <authorList>
            <person name="Rabus R."/>
            <person name="Ruepp A."/>
            <person name="Frickey T."/>
            <person name="Rattei T."/>
            <person name="Fartmann B."/>
            <person name="Stark M."/>
            <person name="Bauer M."/>
            <person name="Zibat A."/>
            <person name="Lombardot T."/>
            <person name="Becker I."/>
            <person name="Amann J."/>
            <person name="Gellner K."/>
            <person name="Teeling H."/>
            <person name="Leuschner W.D."/>
            <person name="Gloeckner F.-O."/>
            <person name="Lupas A.N."/>
            <person name="Amann R."/>
            <person name="Klenk H.-P."/>
        </authorList>
    </citation>
    <scope>NUCLEOTIDE SEQUENCE [LARGE SCALE GENOMIC DNA]</scope>
    <source>
        <strain evidence="5">DSM 12343 / LSv54</strain>
    </source>
</reference>
<dbReference type="KEGG" id="dps:DP0017"/>
<evidence type="ECO:0000259" key="2">
    <source>
        <dbReference type="Pfam" id="PF01757"/>
    </source>
</evidence>
<feature type="transmembrane region" description="Helical" evidence="1">
    <location>
        <begin position="89"/>
        <end position="108"/>
    </location>
</feature>
<dbReference type="OrthoDB" id="5501619at2"/>
<dbReference type="Pfam" id="PF01757">
    <property type="entry name" value="Acyl_transf_3"/>
    <property type="match status" value="1"/>
</dbReference>
<organism evidence="4 5">
    <name type="scientific">Desulfotalea psychrophila (strain LSv54 / DSM 12343)</name>
    <dbReference type="NCBI Taxonomy" id="177439"/>
    <lineage>
        <taxon>Bacteria</taxon>
        <taxon>Pseudomonadati</taxon>
        <taxon>Thermodesulfobacteriota</taxon>
        <taxon>Desulfobulbia</taxon>
        <taxon>Desulfobulbales</taxon>
        <taxon>Desulfocapsaceae</taxon>
        <taxon>Desulfotalea</taxon>
    </lineage>
</organism>
<dbReference type="GO" id="GO:0016747">
    <property type="term" value="F:acyltransferase activity, transferring groups other than amino-acyl groups"/>
    <property type="evidence" value="ECO:0007669"/>
    <property type="project" value="InterPro"/>
</dbReference>
<dbReference type="GO" id="GO:0009103">
    <property type="term" value="P:lipopolysaccharide biosynthetic process"/>
    <property type="evidence" value="ECO:0007669"/>
    <property type="project" value="TreeGrafter"/>
</dbReference>
<name>Q6ASB7_DESPS</name>
<keyword evidence="1" id="KW-0812">Transmembrane</keyword>
<evidence type="ECO:0000256" key="1">
    <source>
        <dbReference type="SAM" id="Phobius"/>
    </source>
</evidence>
<dbReference type="InterPro" id="IPR050879">
    <property type="entry name" value="Acyltransferase_3"/>
</dbReference>
<evidence type="ECO:0000313" key="5">
    <source>
        <dbReference type="Proteomes" id="UP000000602"/>
    </source>
</evidence>
<accession>Q6ASB7</accession>
<dbReference type="PANTHER" id="PTHR23028:SF53">
    <property type="entry name" value="ACYL_TRANSF_3 DOMAIN-CONTAINING PROTEIN"/>
    <property type="match status" value="1"/>
</dbReference>
<feature type="transmembrane region" description="Helical" evidence="1">
    <location>
        <begin position="247"/>
        <end position="264"/>
    </location>
</feature>
<feature type="transmembrane region" description="Helical" evidence="1">
    <location>
        <begin position="24"/>
        <end position="42"/>
    </location>
</feature>
<feature type="transmembrane region" description="Helical" evidence="1">
    <location>
        <begin position="371"/>
        <end position="389"/>
    </location>
</feature>
<feature type="transmembrane region" description="Helical" evidence="1">
    <location>
        <begin position="158"/>
        <end position="175"/>
    </location>
</feature>
<feature type="domain" description="Acyltransferase 3" evidence="2">
    <location>
        <begin position="23"/>
        <end position="345"/>
    </location>
</feature>
<keyword evidence="5" id="KW-1185">Reference proteome</keyword>
<feature type="transmembrane region" description="Helical" evidence="1">
    <location>
        <begin position="270"/>
        <end position="288"/>
    </location>
</feature>
<dbReference type="AlphaFoldDB" id="Q6ASB7"/>
<evidence type="ECO:0000313" key="4">
    <source>
        <dbReference type="EMBL" id="CAG34746.1"/>
    </source>
</evidence>
<dbReference type="Proteomes" id="UP000000602">
    <property type="component" value="Chromosome"/>
</dbReference>
<feature type="transmembrane region" description="Helical" evidence="1">
    <location>
        <begin position="308"/>
        <end position="325"/>
    </location>
</feature>
<dbReference type="PANTHER" id="PTHR23028">
    <property type="entry name" value="ACETYLTRANSFERASE"/>
    <property type="match status" value="1"/>
</dbReference>
<evidence type="ECO:0000259" key="3">
    <source>
        <dbReference type="Pfam" id="PF19040"/>
    </source>
</evidence>
<feature type="transmembrane region" description="Helical" evidence="1">
    <location>
        <begin position="48"/>
        <end position="68"/>
    </location>
</feature>
<dbReference type="Pfam" id="PF19040">
    <property type="entry name" value="SGNH"/>
    <property type="match status" value="1"/>
</dbReference>
<feature type="domain" description="SGNH" evidence="3">
    <location>
        <begin position="421"/>
        <end position="670"/>
    </location>
</feature>
<protein>
    <submittedName>
        <fullName evidence="4">Probable O-antigen acetylase</fullName>
    </submittedName>
</protein>
<gene>
    <name evidence="4" type="ordered locus">DP0017</name>
</gene>
<dbReference type="HOGENOM" id="CLU_005679_10_4_7"/>
<feature type="transmembrane region" description="Helical" evidence="1">
    <location>
        <begin position="187"/>
        <end position="208"/>
    </location>
</feature>
<dbReference type="InterPro" id="IPR002656">
    <property type="entry name" value="Acyl_transf_3_dom"/>
</dbReference>